<dbReference type="RefSeq" id="WP_192557365.1">
    <property type="nucleotide sequence ID" value="NZ_JACZZA010000014.1"/>
</dbReference>
<dbReference type="Proteomes" id="UP000651010">
    <property type="component" value="Unassembled WGS sequence"/>
</dbReference>
<feature type="transmembrane region" description="Helical" evidence="1">
    <location>
        <begin position="231"/>
        <end position="248"/>
    </location>
</feature>
<protein>
    <recommendedName>
        <fullName evidence="4">DUF3592 domain-containing protein</fullName>
    </recommendedName>
</protein>
<feature type="transmembrane region" description="Helical" evidence="1">
    <location>
        <begin position="196"/>
        <end position="219"/>
    </location>
</feature>
<feature type="transmembrane region" description="Helical" evidence="1">
    <location>
        <begin position="14"/>
        <end position="34"/>
    </location>
</feature>
<evidence type="ECO:0000313" key="2">
    <source>
        <dbReference type="EMBL" id="MBE1162522.1"/>
    </source>
</evidence>
<gene>
    <name evidence="2" type="ORF">IGX34_19215</name>
</gene>
<name>A0ABR9GEP9_9GAMM</name>
<proteinExistence type="predicted"/>
<keyword evidence="3" id="KW-1185">Reference proteome</keyword>
<keyword evidence="1" id="KW-0812">Transmembrane</keyword>
<keyword evidence="1" id="KW-1133">Transmembrane helix</keyword>
<evidence type="ECO:0008006" key="4">
    <source>
        <dbReference type="Google" id="ProtNLM"/>
    </source>
</evidence>
<comment type="caution">
    <text evidence="2">The sequence shown here is derived from an EMBL/GenBank/DDBJ whole genome shotgun (WGS) entry which is preliminary data.</text>
</comment>
<reference evidence="2 3" key="1">
    <citation type="submission" date="2020-09" db="EMBL/GenBank/DDBJ databases">
        <title>Dyella sp. 7MK23 isolated from forest soil.</title>
        <authorList>
            <person name="Fu J."/>
        </authorList>
    </citation>
    <scope>NUCLEOTIDE SEQUENCE [LARGE SCALE GENOMIC DNA]</scope>
    <source>
        <strain evidence="2 3">7MK23</strain>
    </source>
</reference>
<evidence type="ECO:0000256" key="1">
    <source>
        <dbReference type="SAM" id="Phobius"/>
    </source>
</evidence>
<keyword evidence="1" id="KW-0472">Membrane</keyword>
<organism evidence="2 3">
    <name type="scientific">Dyella acidiphila</name>
    <dbReference type="NCBI Taxonomy" id="2775866"/>
    <lineage>
        <taxon>Bacteria</taxon>
        <taxon>Pseudomonadati</taxon>
        <taxon>Pseudomonadota</taxon>
        <taxon>Gammaproteobacteria</taxon>
        <taxon>Lysobacterales</taxon>
        <taxon>Rhodanobacteraceae</taxon>
        <taxon>Dyella</taxon>
    </lineage>
</organism>
<evidence type="ECO:0000313" key="3">
    <source>
        <dbReference type="Proteomes" id="UP000651010"/>
    </source>
</evidence>
<feature type="transmembrane region" description="Helical" evidence="1">
    <location>
        <begin position="138"/>
        <end position="160"/>
    </location>
</feature>
<dbReference type="EMBL" id="JACZZA010000014">
    <property type="protein sequence ID" value="MBE1162522.1"/>
    <property type="molecule type" value="Genomic_DNA"/>
</dbReference>
<accession>A0ABR9GEP9</accession>
<sequence>MSFRQVLVGIRKRWVGILIWVCASCVLLLFPISIRTVQNARALEDSGQVTIVQADVRQTRILRSFEVQYVFDVGSHTYSREDEFGRTNLWSEVSQADWSAIQNGKTTLAVKYLVKDPRINRPFISGRPGGLRSDIADAYSSVVMSCLLAVIWICCGVGLLRSVIWDRPWTNRSQQAEGSRHEKEFARWGNVRKKGLFRYVLMAGVLAWGMPMFCVMTYLVPHPKLSVLQNAMLWSTAGAGYGLLMWFLQERRYRKGAATRAAAPAQPSPLSENSIWKDY</sequence>